<dbReference type="Gene3D" id="1.20.920.10">
    <property type="entry name" value="Bromodomain-like"/>
    <property type="match status" value="1"/>
</dbReference>
<proteinExistence type="predicted"/>
<feature type="region of interest" description="Disordered" evidence="8">
    <location>
        <begin position="1012"/>
        <end position="1091"/>
    </location>
</feature>
<dbReference type="GO" id="GO:0006351">
    <property type="term" value="P:DNA-templated transcription"/>
    <property type="evidence" value="ECO:0007669"/>
    <property type="project" value="InterPro"/>
</dbReference>
<accession>A0A8H7H855</accession>
<dbReference type="PANTHER" id="PTHR47343:SF1">
    <property type="entry name" value="TRANSCRIPTIONAL ACTIVATOR SPT7"/>
    <property type="match status" value="1"/>
</dbReference>
<feature type="compositionally biased region" description="Acidic residues" evidence="8">
    <location>
        <begin position="111"/>
        <end position="120"/>
    </location>
</feature>
<dbReference type="InterPro" id="IPR001138">
    <property type="entry name" value="Zn2Cys6_DnaBD"/>
</dbReference>
<dbReference type="GO" id="GO:0000124">
    <property type="term" value="C:SAGA complex"/>
    <property type="evidence" value="ECO:0007669"/>
    <property type="project" value="InterPro"/>
</dbReference>
<dbReference type="GO" id="GO:0005198">
    <property type="term" value="F:structural molecule activity"/>
    <property type="evidence" value="ECO:0007669"/>
    <property type="project" value="TreeGrafter"/>
</dbReference>
<keyword evidence="2" id="KW-0479">Metal-binding</keyword>
<feature type="region of interest" description="Disordered" evidence="8">
    <location>
        <begin position="1161"/>
        <end position="1206"/>
    </location>
</feature>
<keyword evidence="5" id="KW-0804">Transcription</keyword>
<sequence length="1674" mass="183893">MPASSRSAGLKVSLACDSCRSRKRKCDGVRPICGQCRANNHTCAFNVHVDKRKPPSKSYVLALEARIKTLEARGQVLEQLLRDASISVPSPESDGIDLSAFLEASQRSSAEPDDPDEGLPEDSGASVAALLDIGKLRLEVAPSNSEATSSTPATFTYFGPQSSRFLSGVDSPNVDAGKKRDPSYGTTPSYTWFPFCSPEEERALLSTFWAWQRIHFPIVLPDPFLTAYNARDFNCELVTPMLLDMIFAIGSYFGPGKEGGDGAQGERFFMRAELRIIEEINNPRVATVQALLLMAVFQMGHAKTPVAWTLNGMAVALSTRLGLHIDTSSLVVSGTMPKDVYASRNTTFWAVFTLDRIFSTNMGLHPLLSRRSISTPKLRQWIAESKSSAVENAEIPDAVWVMLSEFMDLAETMFAEVYAFDAPKRTAVQDCDLITKNMLTIQAFVDDFPRPLRSASAMRGTEPCLVFLHVRVCLYIILLCRPFVGPRRYSPPAGSNMPLSPADIAAERRCRSLAFGHCRTAALRTMDLLRHLPPRSPCFTTPFFIFTASTVLLLSPRDSHAMRAVRTGLTCLEGMERDGMWVESVVDAKQRIWGLARRWEVTGLSDGGAWHHVTPHPHPPPHPHPRSHSHSHSNSPLHSDSRCQSRSQSQSLTHSSVASPTHSQPQEKEQKAHGRADSSEPHGSPQSPFDYTSNLVTNSNSPSSFDQYYIDSMPEQNVAIPWAAGPVEPALWLMGTNNGGSSFQSSWDYLLSNPSVPQSETHRVLSPEEAEALMAELRKGTLGQNGSFWVWNGLIGEFTMSVYVDCCVPNWKPVGDWMTAGGRVTAQPPRPARVRLATLTAHQSFSSARIHLLHALESRRHKLTVSDADLDQLLSEVKDARDVKGPEQFTDSLDKVLQDLKSLPEAHAFLKPVTRADAPDYHLVIKHPMDLATMSKKVRTKQYRNKAEFIADLNLIWDNCLSYNAHPTHPLRRCANTLRKRTSILSEIIQDPADRSAPLTLRRIPQLRRRSLVDDSDDEYNSSSGTKPTTKSRALNGVINGVDKSTNGNGVVSRSVSSTPESDTPIRPAAQKSRGSRRPLPEESFSERSAITRTQESMSQFTSLDKELARLELQTAGAGPSRIKEDFMSEELNRRLRNQLRQLRVNDEDVQRLDEWRDVDDGKVGGGGGKRKRVVITSSDEEEDEAPRRTKFSTTGLLPQDQDEHETHHDLWWEAVRTSGMIGNGVMPMAQHGFPDVKPVIMKRRKKRPKDTGLKYAIHKNITTLHNIRRMHTKILILNALAEENQNGNEDIPLPPDSPTTEPPILSIPGLTLADDSGAECLSRVSTTVLQHAGFEGSSQGALNVLQHVVAEYLENLGRTFRFMTDTLGKTMTNEQIVLHALAEHGISEVQELERYIKDDVERYGTRLQDLERKLTNAYDEQTQAGAMEDDELFDEENENLVMGGFAGELGEDFFGLRELGLEQEFGLTSLSIPRKLLRTRRNNAANSNAAKEPQLPYPPPPPFHPIHTANLESHIGLLHPFYASKAPIPPPPAPGTEGAADLPTGVMLPDDPVNSLKVKMGPLGQIIPVAPSASKKKGGGGGGGGGGAGGTAGGDGGVKQEGSGSGGAPSKSQKKKDKDKKPPPPPSNDPPLTMPKFGIGTAKSPIVPPAPAPEVSTMMPDFNQFVNGVHAGI</sequence>
<keyword evidence="3" id="KW-0805">Transcription regulation</keyword>
<evidence type="ECO:0000256" key="7">
    <source>
        <dbReference type="PROSITE-ProRule" id="PRU00035"/>
    </source>
</evidence>
<dbReference type="SMART" id="SM00576">
    <property type="entry name" value="BTP"/>
    <property type="match status" value="1"/>
</dbReference>
<feature type="compositionally biased region" description="Basic and acidic residues" evidence="8">
    <location>
        <begin position="665"/>
        <end position="680"/>
    </location>
</feature>
<feature type="domain" description="Bromo" evidence="9">
    <location>
        <begin position="901"/>
        <end position="971"/>
    </location>
</feature>
<dbReference type="SUPFAM" id="SSF47370">
    <property type="entry name" value="Bromodomain"/>
    <property type="match status" value="1"/>
</dbReference>
<evidence type="ECO:0000256" key="3">
    <source>
        <dbReference type="ARBA" id="ARBA00023015"/>
    </source>
</evidence>
<dbReference type="SUPFAM" id="SSF57701">
    <property type="entry name" value="Zn2/Cys6 DNA-binding domain"/>
    <property type="match status" value="1"/>
</dbReference>
<organism evidence="11 12">
    <name type="scientific">Rhizoctonia solani</name>
    <dbReference type="NCBI Taxonomy" id="456999"/>
    <lineage>
        <taxon>Eukaryota</taxon>
        <taxon>Fungi</taxon>
        <taxon>Dikarya</taxon>
        <taxon>Basidiomycota</taxon>
        <taxon>Agaricomycotina</taxon>
        <taxon>Agaricomycetes</taxon>
        <taxon>Cantharellales</taxon>
        <taxon>Ceratobasidiaceae</taxon>
        <taxon>Rhizoctonia</taxon>
    </lineage>
</organism>
<dbReference type="Pfam" id="PF00172">
    <property type="entry name" value="Zn_clus"/>
    <property type="match status" value="1"/>
</dbReference>
<feature type="compositionally biased region" description="Low complexity" evidence="8">
    <location>
        <begin position="632"/>
        <end position="659"/>
    </location>
</feature>
<dbReference type="PANTHER" id="PTHR47343">
    <property type="entry name" value="TRANSCRIPTIONAL ACTIVATOR SPT7"/>
    <property type="match status" value="1"/>
</dbReference>
<dbReference type="PROSITE" id="PS50014">
    <property type="entry name" value="BROMODOMAIN_2"/>
    <property type="match status" value="1"/>
</dbReference>
<protein>
    <submittedName>
        <fullName evidence="11">Bromodomain</fullName>
    </submittedName>
</protein>
<dbReference type="Pfam" id="PF04082">
    <property type="entry name" value="Fungal_trans"/>
    <property type="match status" value="1"/>
</dbReference>
<evidence type="ECO:0000256" key="5">
    <source>
        <dbReference type="ARBA" id="ARBA00023163"/>
    </source>
</evidence>
<dbReference type="GO" id="GO:0005634">
    <property type="term" value="C:nucleus"/>
    <property type="evidence" value="ECO:0007669"/>
    <property type="project" value="UniProtKB-SubCell"/>
</dbReference>
<dbReference type="InterPro" id="IPR006565">
    <property type="entry name" value="BTP"/>
</dbReference>
<evidence type="ECO:0000256" key="8">
    <source>
        <dbReference type="SAM" id="MobiDB-lite"/>
    </source>
</evidence>
<dbReference type="Proteomes" id="UP000650582">
    <property type="component" value="Unassembled WGS sequence"/>
</dbReference>
<evidence type="ECO:0000256" key="1">
    <source>
        <dbReference type="ARBA" id="ARBA00004123"/>
    </source>
</evidence>
<feature type="region of interest" description="Disordered" evidence="8">
    <location>
        <begin position="104"/>
        <end position="123"/>
    </location>
</feature>
<evidence type="ECO:0000256" key="4">
    <source>
        <dbReference type="ARBA" id="ARBA00023117"/>
    </source>
</evidence>
<dbReference type="PRINTS" id="PR00503">
    <property type="entry name" value="BROMODOMAIN"/>
</dbReference>
<dbReference type="PROSITE" id="PS00463">
    <property type="entry name" value="ZN2_CY6_FUNGAL_1"/>
    <property type="match status" value="1"/>
</dbReference>
<comment type="subcellular location">
    <subcellularLocation>
        <location evidence="1">Nucleus</location>
    </subcellularLocation>
</comment>
<feature type="region of interest" description="Disordered" evidence="8">
    <location>
        <begin position="610"/>
        <end position="697"/>
    </location>
</feature>
<dbReference type="InterPro" id="IPR018359">
    <property type="entry name" value="Bromodomain_CS"/>
</dbReference>
<dbReference type="GO" id="GO:0008270">
    <property type="term" value="F:zinc ion binding"/>
    <property type="evidence" value="ECO:0007669"/>
    <property type="project" value="InterPro"/>
</dbReference>
<dbReference type="GO" id="GO:0046982">
    <property type="term" value="F:protein heterodimerization activity"/>
    <property type="evidence" value="ECO:0007669"/>
    <property type="project" value="InterPro"/>
</dbReference>
<dbReference type="Pfam" id="PF07524">
    <property type="entry name" value="Bromo_TP"/>
    <property type="match status" value="1"/>
</dbReference>
<feature type="compositionally biased region" description="Polar residues" evidence="8">
    <location>
        <begin position="684"/>
        <end position="697"/>
    </location>
</feature>
<reference evidence="11" key="1">
    <citation type="submission" date="2020-09" db="EMBL/GenBank/DDBJ databases">
        <title>Comparative genome analyses of four rice-infecting Rhizoctonia solani isolates reveal extensive enrichment of homogalacturonan modification genes.</title>
        <authorList>
            <person name="Lee D.-Y."/>
            <person name="Jeon J."/>
            <person name="Kim K.-T."/>
            <person name="Cheong K."/>
            <person name="Song H."/>
            <person name="Choi G."/>
            <person name="Ko J."/>
            <person name="Opiyo S.O."/>
            <person name="Zuo S."/>
            <person name="Madhav S."/>
            <person name="Lee Y.-H."/>
            <person name="Wang G.-L."/>
        </authorList>
    </citation>
    <scope>NUCLEOTIDE SEQUENCE</scope>
    <source>
        <strain evidence="11">AG1-IA YN-7</strain>
    </source>
</reference>
<keyword evidence="4 7" id="KW-0103">Bromodomain</keyword>
<dbReference type="SMART" id="SM00297">
    <property type="entry name" value="BROMO"/>
    <property type="match status" value="1"/>
</dbReference>
<name>A0A8H7H855_9AGAM</name>
<evidence type="ECO:0000256" key="2">
    <source>
        <dbReference type="ARBA" id="ARBA00022723"/>
    </source>
</evidence>
<evidence type="ECO:0000313" key="12">
    <source>
        <dbReference type="Proteomes" id="UP000650582"/>
    </source>
</evidence>
<feature type="domain" description="Zn(2)-C6 fungal-type" evidence="10">
    <location>
        <begin position="15"/>
        <end position="45"/>
    </location>
</feature>
<feature type="region of interest" description="Disordered" evidence="8">
    <location>
        <begin position="1570"/>
        <end position="1653"/>
    </location>
</feature>
<dbReference type="Gene3D" id="1.10.20.10">
    <property type="entry name" value="Histone, subunit A"/>
    <property type="match status" value="1"/>
</dbReference>
<feature type="compositionally biased region" description="Gly residues" evidence="8">
    <location>
        <begin position="1580"/>
        <end position="1608"/>
    </location>
</feature>
<feature type="compositionally biased region" description="Pro residues" evidence="8">
    <location>
        <begin position="1624"/>
        <end position="1634"/>
    </location>
</feature>
<dbReference type="GO" id="GO:0000981">
    <property type="term" value="F:DNA-binding transcription factor activity, RNA polymerase II-specific"/>
    <property type="evidence" value="ECO:0007669"/>
    <property type="project" value="InterPro"/>
</dbReference>
<dbReference type="SMART" id="SM00906">
    <property type="entry name" value="Fungal_trans"/>
    <property type="match status" value="1"/>
</dbReference>
<dbReference type="InterPro" id="IPR009072">
    <property type="entry name" value="Histone-fold"/>
</dbReference>
<comment type="caution">
    <text evidence="11">The sequence shown here is derived from an EMBL/GenBank/DDBJ whole genome shotgun (WGS) entry which is preliminary data.</text>
</comment>
<dbReference type="CDD" id="cd12148">
    <property type="entry name" value="fungal_TF_MHR"/>
    <property type="match status" value="1"/>
</dbReference>
<dbReference type="GO" id="GO:0006325">
    <property type="term" value="P:chromatin organization"/>
    <property type="evidence" value="ECO:0007669"/>
    <property type="project" value="UniProtKB-ARBA"/>
</dbReference>
<dbReference type="GO" id="GO:0003677">
    <property type="term" value="F:DNA binding"/>
    <property type="evidence" value="ECO:0007669"/>
    <property type="project" value="InterPro"/>
</dbReference>
<evidence type="ECO:0000259" key="10">
    <source>
        <dbReference type="PROSITE" id="PS50048"/>
    </source>
</evidence>
<evidence type="ECO:0000313" key="11">
    <source>
        <dbReference type="EMBL" id="KAF8678736.1"/>
    </source>
</evidence>
<feature type="compositionally biased region" description="Polar residues" evidence="8">
    <location>
        <begin position="1021"/>
        <end position="1033"/>
    </location>
</feature>
<gene>
    <name evidence="11" type="ORF">RHS04_05094</name>
</gene>
<dbReference type="InterPro" id="IPR036427">
    <property type="entry name" value="Bromodomain-like_sf"/>
</dbReference>
<dbReference type="InterPro" id="IPR001487">
    <property type="entry name" value="Bromodomain"/>
</dbReference>
<feature type="region of interest" description="Disordered" evidence="8">
    <location>
        <begin position="1527"/>
        <end position="1549"/>
    </location>
</feature>
<dbReference type="EMBL" id="JACYCC010000038">
    <property type="protein sequence ID" value="KAF8678736.1"/>
    <property type="molecule type" value="Genomic_DNA"/>
</dbReference>
<dbReference type="InterPro" id="IPR036864">
    <property type="entry name" value="Zn2-C6_fun-type_DNA-bd_sf"/>
</dbReference>
<feature type="compositionally biased region" description="Basic residues" evidence="8">
    <location>
        <begin position="613"/>
        <end position="631"/>
    </location>
</feature>
<dbReference type="CDD" id="cd00067">
    <property type="entry name" value="GAL4"/>
    <property type="match status" value="1"/>
</dbReference>
<dbReference type="InterPro" id="IPR007219">
    <property type="entry name" value="XnlR_reg_dom"/>
</dbReference>
<dbReference type="PROSITE" id="PS50048">
    <property type="entry name" value="ZN2_CY6_FUNGAL_2"/>
    <property type="match status" value="1"/>
</dbReference>
<keyword evidence="6" id="KW-0539">Nucleus</keyword>
<dbReference type="CDD" id="cd22927">
    <property type="entry name" value="HFD_SPT7"/>
    <property type="match status" value="1"/>
</dbReference>
<feature type="compositionally biased region" description="Low complexity" evidence="8">
    <location>
        <begin position="1045"/>
        <end position="1059"/>
    </location>
</feature>
<evidence type="ECO:0000259" key="9">
    <source>
        <dbReference type="PROSITE" id="PS50014"/>
    </source>
</evidence>
<dbReference type="GO" id="GO:0046695">
    <property type="term" value="C:SLIK (SAGA-like) complex"/>
    <property type="evidence" value="ECO:0007669"/>
    <property type="project" value="InterPro"/>
</dbReference>
<dbReference type="Pfam" id="PF00439">
    <property type="entry name" value="Bromodomain"/>
    <property type="match status" value="1"/>
</dbReference>
<dbReference type="PROSITE" id="PS00633">
    <property type="entry name" value="BROMODOMAIN_1"/>
    <property type="match status" value="1"/>
</dbReference>
<dbReference type="Gene3D" id="4.10.240.10">
    <property type="entry name" value="Zn(2)-C6 fungal-type DNA-binding domain"/>
    <property type="match status" value="1"/>
</dbReference>
<dbReference type="InterPro" id="IPR037782">
    <property type="entry name" value="Spt7"/>
</dbReference>
<dbReference type="SMART" id="SM00066">
    <property type="entry name" value="GAL4"/>
    <property type="match status" value="1"/>
</dbReference>
<evidence type="ECO:0000256" key="6">
    <source>
        <dbReference type="ARBA" id="ARBA00023242"/>
    </source>
</evidence>